<dbReference type="PANTHER" id="PTHR23427">
    <property type="entry name" value="SURFEIT LOCUS PROTEIN"/>
    <property type="match status" value="1"/>
</dbReference>
<dbReference type="EMBL" id="JAYGII010000014">
    <property type="protein sequence ID" value="MEA5445711.1"/>
    <property type="molecule type" value="Genomic_DNA"/>
</dbReference>
<evidence type="ECO:0000313" key="7">
    <source>
        <dbReference type="EMBL" id="MEA5445711.1"/>
    </source>
</evidence>
<accession>A0AAP6JEU5</accession>
<dbReference type="RefSeq" id="WP_346051422.1">
    <property type="nucleotide sequence ID" value="NZ_JAYGII010000014.1"/>
</dbReference>
<comment type="subcellular location">
    <subcellularLocation>
        <location evidence="6">Cell membrane</location>
        <topology evidence="6">Multi-pass membrane protein</topology>
    </subcellularLocation>
    <subcellularLocation>
        <location evidence="1">Membrane</location>
    </subcellularLocation>
</comment>
<gene>
    <name evidence="7" type="ORF">VCB98_07760</name>
</gene>
<keyword evidence="3 6" id="KW-0812">Transmembrane</keyword>
<proteinExistence type="inferred from homology"/>
<comment type="similarity">
    <text evidence="2 6">Belongs to the SURF1 family.</text>
</comment>
<evidence type="ECO:0000256" key="2">
    <source>
        <dbReference type="ARBA" id="ARBA00007165"/>
    </source>
</evidence>
<dbReference type="PANTHER" id="PTHR23427:SF2">
    <property type="entry name" value="SURFEIT LOCUS PROTEIN 1"/>
    <property type="match status" value="1"/>
</dbReference>
<keyword evidence="4 6" id="KW-1133">Transmembrane helix</keyword>
<evidence type="ECO:0000256" key="1">
    <source>
        <dbReference type="ARBA" id="ARBA00004370"/>
    </source>
</evidence>
<organism evidence="7 8">
    <name type="scientific">Natronospira elongata</name>
    <dbReference type="NCBI Taxonomy" id="3110268"/>
    <lineage>
        <taxon>Bacteria</taxon>
        <taxon>Pseudomonadati</taxon>
        <taxon>Pseudomonadota</taxon>
        <taxon>Gammaproteobacteria</taxon>
        <taxon>Natronospirales</taxon>
        <taxon>Natronospiraceae</taxon>
        <taxon>Natronospira</taxon>
    </lineage>
</organism>
<dbReference type="InterPro" id="IPR045214">
    <property type="entry name" value="Surf1/Surf4"/>
</dbReference>
<dbReference type="InterPro" id="IPR002994">
    <property type="entry name" value="Surf1/Shy1"/>
</dbReference>
<keyword evidence="6" id="KW-1003">Cell membrane</keyword>
<feature type="transmembrane region" description="Helical" evidence="6">
    <location>
        <begin position="215"/>
        <end position="234"/>
    </location>
</feature>
<dbReference type="Pfam" id="PF02104">
    <property type="entry name" value="SURF1"/>
    <property type="match status" value="1"/>
</dbReference>
<keyword evidence="8" id="KW-1185">Reference proteome</keyword>
<evidence type="ECO:0000256" key="4">
    <source>
        <dbReference type="ARBA" id="ARBA00022989"/>
    </source>
</evidence>
<evidence type="ECO:0000313" key="8">
    <source>
        <dbReference type="Proteomes" id="UP001302316"/>
    </source>
</evidence>
<dbReference type="PROSITE" id="PS50895">
    <property type="entry name" value="SURF1"/>
    <property type="match status" value="1"/>
</dbReference>
<protein>
    <recommendedName>
        <fullName evidence="6">SURF1-like protein</fullName>
    </recommendedName>
</protein>
<dbReference type="AlphaFoldDB" id="A0AAP6JEU5"/>
<dbReference type="Proteomes" id="UP001302316">
    <property type="component" value="Unassembled WGS sequence"/>
</dbReference>
<evidence type="ECO:0000256" key="3">
    <source>
        <dbReference type="ARBA" id="ARBA00022692"/>
    </source>
</evidence>
<dbReference type="GO" id="GO:0005886">
    <property type="term" value="C:plasma membrane"/>
    <property type="evidence" value="ECO:0007669"/>
    <property type="project" value="UniProtKB-SubCell"/>
</dbReference>
<comment type="caution">
    <text evidence="6">Lacks conserved residue(s) required for the propagation of feature annotation.</text>
</comment>
<reference evidence="7 8" key="1">
    <citation type="submission" date="2023-12" db="EMBL/GenBank/DDBJ databases">
        <title>Whole-genome sequencing of halo(alkali)philic microorganisms from hypersaline lakes.</title>
        <authorList>
            <person name="Sorokin D.Y."/>
            <person name="Merkel A.Y."/>
            <person name="Messina E."/>
            <person name="Yakimov M."/>
        </authorList>
    </citation>
    <scope>NUCLEOTIDE SEQUENCE [LARGE SCALE GENOMIC DNA]</scope>
    <source>
        <strain evidence="7 8">AB-CW1</strain>
    </source>
</reference>
<evidence type="ECO:0000256" key="6">
    <source>
        <dbReference type="RuleBase" id="RU363076"/>
    </source>
</evidence>
<evidence type="ECO:0000256" key="5">
    <source>
        <dbReference type="ARBA" id="ARBA00023136"/>
    </source>
</evidence>
<dbReference type="CDD" id="cd06662">
    <property type="entry name" value="SURF1"/>
    <property type="match status" value="1"/>
</dbReference>
<sequence>MRQQTGWQFKPPWWAWVLLLAGVLIFSSLSAWQLGRAEEKRELLELFEAGTETRVVESAEHWQELERYAPVRLKGRFLPEREFLLESMLREGAPGFHVWTPFRLKADGSLIVVDRGWIADEDVEARLAEQRPSTESLTVAGRVDSLPRPGFRLSAPSPEGDWPRRIYFPEAEDLQSQLGEPVIDGRLLMDAEASPGFRRDWDPINMPPERHLGYAFQWAAVTLAVIILFIVVNLKRVHRNE</sequence>
<name>A0AAP6JEU5_9GAMM</name>
<keyword evidence="5 6" id="KW-0472">Membrane</keyword>
<comment type="caution">
    <text evidence="7">The sequence shown here is derived from an EMBL/GenBank/DDBJ whole genome shotgun (WGS) entry which is preliminary data.</text>
</comment>